<dbReference type="STRING" id="115433.SAMN05421835_12579"/>
<dbReference type="PANTHER" id="PTHR43194:SF2">
    <property type="entry name" value="PEROXISOMAL MEMBRANE PROTEIN LPX1"/>
    <property type="match status" value="1"/>
</dbReference>
<protein>
    <submittedName>
        <fullName evidence="2">Pimeloyl-ACP methyl ester carboxylesterase</fullName>
    </submittedName>
</protein>
<organism evidence="2 3">
    <name type="scientific">Amycolatopsis sacchari</name>
    <dbReference type="NCBI Taxonomy" id="115433"/>
    <lineage>
        <taxon>Bacteria</taxon>
        <taxon>Bacillati</taxon>
        <taxon>Actinomycetota</taxon>
        <taxon>Actinomycetes</taxon>
        <taxon>Pseudonocardiales</taxon>
        <taxon>Pseudonocardiaceae</taxon>
        <taxon>Amycolatopsis</taxon>
    </lineage>
</organism>
<evidence type="ECO:0000259" key="1">
    <source>
        <dbReference type="Pfam" id="PF12697"/>
    </source>
</evidence>
<evidence type="ECO:0000313" key="3">
    <source>
        <dbReference type="Proteomes" id="UP000199025"/>
    </source>
</evidence>
<sequence length="260" mass="28699">MTELRGPDAEHVGVVDFGGQGQPIVLLHGLMGRARTWWPVAQWLLPYGHVVGLDARGHGRAARTGPWTTEQFVEDVAALLRTFDEPAVLIGHSMGGLHAWATAATHPELVRAVVVEDMAPDQRGRTVETWRGYFESWPVPFQSLAHVREFFGSTGNYFAECVEEREDGYHLIADLEDLYEIAAEWGRREYWSFVDGVRCPLLVVEAGDTAMPPGQQAELAARVPKGRHVVVEGAGHVVHDDAPEAYRGAVEAFLSEVLGR</sequence>
<proteinExistence type="predicted"/>
<evidence type="ECO:0000313" key="2">
    <source>
        <dbReference type="EMBL" id="SFK60483.1"/>
    </source>
</evidence>
<dbReference type="Pfam" id="PF12697">
    <property type="entry name" value="Abhydrolase_6"/>
    <property type="match status" value="1"/>
</dbReference>
<dbReference type="InterPro" id="IPR050228">
    <property type="entry name" value="Carboxylesterase_BioH"/>
</dbReference>
<name>A0A1I4AW08_9PSEU</name>
<dbReference type="InterPro" id="IPR000073">
    <property type="entry name" value="AB_hydrolase_1"/>
</dbReference>
<dbReference type="Proteomes" id="UP000199025">
    <property type="component" value="Unassembled WGS sequence"/>
</dbReference>
<accession>A0A1I4AW08</accession>
<gene>
    <name evidence="2" type="ORF">SAMN05421835_12579</name>
</gene>
<dbReference type="SUPFAM" id="SSF53474">
    <property type="entry name" value="alpha/beta-Hydrolases"/>
    <property type="match status" value="1"/>
</dbReference>
<keyword evidence="3" id="KW-1185">Reference proteome</keyword>
<dbReference type="AlphaFoldDB" id="A0A1I4AW08"/>
<dbReference type="RefSeq" id="WP_177228937.1">
    <property type="nucleotide sequence ID" value="NZ_CBDRCA010000002.1"/>
</dbReference>
<dbReference type="InterPro" id="IPR029058">
    <property type="entry name" value="AB_hydrolase_fold"/>
</dbReference>
<reference evidence="2 3" key="1">
    <citation type="submission" date="2016-10" db="EMBL/GenBank/DDBJ databases">
        <authorList>
            <person name="de Groot N.N."/>
        </authorList>
    </citation>
    <scope>NUCLEOTIDE SEQUENCE [LARGE SCALE GENOMIC DNA]</scope>
    <source>
        <strain evidence="2 3">DSM 44468</strain>
    </source>
</reference>
<dbReference type="EMBL" id="FORP01000025">
    <property type="protein sequence ID" value="SFK60483.1"/>
    <property type="molecule type" value="Genomic_DNA"/>
</dbReference>
<dbReference type="GO" id="GO:0003824">
    <property type="term" value="F:catalytic activity"/>
    <property type="evidence" value="ECO:0007669"/>
    <property type="project" value="UniProtKB-ARBA"/>
</dbReference>
<dbReference type="PANTHER" id="PTHR43194">
    <property type="entry name" value="HYDROLASE ALPHA/BETA FOLD FAMILY"/>
    <property type="match status" value="1"/>
</dbReference>
<dbReference type="Gene3D" id="3.40.50.1820">
    <property type="entry name" value="alpha/beta hydrolase"/>
    <property type="match status" value="1"/>
</dbReference>
<feature type="domain" description="AB hydrolase-1" evidence="1">
    <location>
        <begin position="24"/>
        <end position="246"/>
    </location>
</feature>